<dbReference type="Pfam" id="PF05787">
    <property type="entry name" value="PhoX"/>
    <property type="match status" value="1"/>
</dbReference>
<evidence type="ECO:0008006" key="3">
    <source>
        <dbReference type="Google" id="ProtNLM"/>
    </source>
</evidence>
<evidence type="ECO:0000313" key="1">
    <source>
        <dbReference type="EMBL" id="ERT06839.1"/>
    </source>
</evidence>
<evidence type="ECO:0000313" key="2">
    <source>
        <dbReference type="Proteomes" id="UP000017127"/>
    </source>
</evidence>
<dbReference type="SUPFAM" id="SSF63829">
    <property type="entry name" value="Calcium-dependent phosphotriesterase"/>
    <property type="match status" value="1"/>
</dbReference>
<organism evidence="1 2">
    <name type="scientific">Lyngbya aestuarii BL J</name>
    <dbReference type="NCBI Taxonomy" id="1348334"/>
    <lineage>
        <taxon>Bacteria</taxon>
        <taxon>Bacillati</taxon>
        <taxon>Cyanobacteriota</taxon>
        <taxon>Cyanophyceae</taxon>
        <taxon>Oscillatoriophycideae</taxon>
        <taxon>Oscillatoriales</taxon>
        <taxon>Microcoleaceae</taxon>
        <taxon>Lyngbya</taxon>
    </lineage>
</organism>
<dbReference type="RefSeq" id="WP_023067014.1">
    <property type="nucleotide sequence ID" value="NZ_AUZM01000030.1"/>
</dbReference>
<keyword evidence="2" id="KW-1185">Reference proteome</keyword>
<accession>U7QFW0</accession>
<name>U7QFW0_9CYAN</name>
<dbReference type="EMBL" id="AUZM01000030">
    <property type="protein sequence ID" value="ERT06839.1"/>
    <property type="molecule type" value="Genomic_DNA"/>
</dbReference>
<dbReference type="PATRIC" id="fig|1348334.3.peg.3162"/>
<sequence length="643" mass="70096">AWGDPVGDSRFGYNNDYLSFIETNQNEGYLTINFEYISSATWVQTYEKVIGKSLPIKTIETALKAEKKPRINAFALPANDAVRQAIREVSQEGLIDVGMGVISIRRNSEGKWERTYSAADRRITGISGWIDSRYLKSTGPGVAVFRKKGKGYSDGLGDRIIGTFGNCAGGTTPWGTVFSAEENFQAHVPEDVYPDGTAVNPSETPFSGRLGGLGNVFGLAGNKYGWMVEVDPANANDYGTKHTWLGRYRHEAVGIRVEAGKPLAFYSGCDRRGGHVYKYVSKERVKNPQDQRNSRLLEQGMLYAAKFNADGTGRWIPLKADTRVNPDLPSVHVGGIICLPKRPEGGAMIAATDDEAIAFKQQYQTLADLYVGDNPEEIQGAILVDAHLAASAAGATCTARPEDTDIAPDGSLFIAFTSGSPDDQTGGPDQRVFQSPSGETPYEYGWIMRLSEQGNQPHAKTFRWEMFATGGEVVDGGSGFANPDNLAFDGKGNIWMVTDMSTSKHNQPVPSGRVDEKGQPLSQSNLLGVYGNNSVWFLPTAGENAGNAYLFAMGPMECEMTGPFFSQDQQTLFLSAQHPGEANGIRQKMATQERQFALRTTEGEEFIQTRQVPIGSNWPMKTPNSPPLPGVIAIRHLNSKQIV</sequence>
<proteinExistence type="predicted"/>
<reference evidence="1 2" key="1">
    <citation type="journal article" date="2013" name="Front. Microbiol.">
        <title>Comparative genomic analyses of the cyanobacterium, Lyngbya aestuarii BL J, a powerful hydrogen producer.</title>
        <authorList>
            <person name="Kothari A."/>
            <person name="Vaughn M."/>
            <person name="Garcia-Pichel F."/>
        </authorList>
    </citation>
    <scope>NUCLEOTIDE SEQUENCE [LARGE SCALE GENOMIC DNA]</scope>
    <source>
        <strain evidence="1 2">BL J</strain>
    </source>
</reference>
<dbReference type="Proteomes" id="UP000017127">
    <property type="component" value="Unassembled WGS sequence"/>
</dbReference>
<dbReference type="OrthoDB" id="9801383at2"/>
<dbReference type="PANTHER" id="PTHR35399">
    <property type="entry name" value="SLR8030 PROTEIN"/>
    <property type="match status" value="1"/>
</dbReference>
<comment type="caution">
    <text evidence="1">The sequence shown here is derived from an EMBL/GenBank/DDBJ whole genome shotgun (WGS) entry which is preliminary data.</text>
</comment>
<protein>
    <recommendedName>
        <fullName evidence="3">Phosphatase</fullName>
    </recommendedName>
</protein>
<gene>
    <name evidence="1" type="ORF">M595_3268</name>
</gene>
<dbReference type="AlphaFoldDB" id="U7QFW0"/>
<dbReference type="PANTHER" id="PTHR35399:SF2">
    <property type="entry name" value="DUF839 DOMAIN-CONTAINING PROTEIN"/>
    <property type="match status" value="1"/>
</dbReference>
<feature type="non-terminal residue" evidence="1">
    <location>
        <position position="1"/>
    </location>
</feature>
<dbReference type="InterPro" id="IPR008557">
    <property type="entry name" value="PhoX"/>
</dbReference>